<dbReference type="EMBL" id="QAOI01000004">
    <property type="protein sequence ID" value="PTQ78095.1"/>
    <property type="molecule type" value="Genomic_DNA"/>
</dbReference>
<accession>A0A2T5I2N0</accession>
<protein>
    <submittedName>
        <fullName evidence="1">Uncharacterized protein</fullName>
    </submittedName>
</protein>
<evidence type="ECO:0000313" key="1">
    <source>
        <dbReference type="EMBL" id="PTQ78095.1"/>
    </source>
</evidence>
<dbReference type="Proteomes" id="UP000244128">
    <property type="component" value="Unassembled WGS sequence"/>
</dbReference>
<dbReference type="AlphaFoldDB" id="A0A2T5I2N0"/>
<organism evidence="1 2">
    <name type="scientific">Nitrosomonas oligotropha</name>
    <dbReference type="NCBI Taxonomy" id="42354"/>
    <lineage>
        <taxon>Bacteria</taxon>
        <taxon>Pseudomonadati</taxon>
        <taxon>Pseudomonadota</taxon>
        <taxon>Betaproteobacteria</taxon>
        <taxon>Nitrosomonadales</taxon>
        <taxon>Nitrosomonadaceae</taxon>
        <taxon>Nitrosomonas</taxon>
    </lineage>
</organism>
<proteinExistence type="predicted"/>
<reference evidence="1 2" key="1">
    <citation type="submission" date="2018-04" db="EMBL/GenBank/DDBJ databases">
        <title>Active sludge and wastewater microbial communities from Klosterneuburg, Austria.</title>
        <authorList>
            <person name="Wagner M."/>
        </authorList>
    </citation>
    <scope>NUCLEOTIDE SEQUENCE [LARGE SCALE GENOMIC DNA]</scope>
    <source>
        <strain evidence="1 2">Nm49</strain>
    </source>
</reference>
<gene>
    <name evidence="1" type="ORF">C8R26_10476</name>
</gene>
<evidence type="ECO:0000313" key="2">
    <source>
        <dbReference type="Proteomes" id="UP000244128"/>
    </source>
</evidence>
<name>A0A2T5I2N0_9PROT</name>
<sequence>MYGTAHSFLVPEVEKDHTQGKFKPFFQPEMALTISQIASVEAPSLVA</sequence>
<comment type="caution">
    <text evidence="1">The sequence shown here is derived from an EMBL/GenBank/DDBJ whole genome shotgun (WGS) entry which is preliminary data.</text>
</comment>